<accession>A0A2S5BEB5</accession>
<proteinExistence type="predicted"/>
<keyword evidence="2" id="KW-0812">Transmembrane</keyword>
<comment type="caution">
    <text evidence="3">The sequence shown here is derived from an EMBL/GenBank/DDBJ whole genome shotgun (WGS) entry which is preliminary data.</text>
</comment>
<dbReference type="EMBL" id="PJQD01000019">
    <property type="protein sequence ID" value="POY75101.1"/>
    <property type="molecule type" value="Genomic_DNA"/>
</dbReference>
<evidence type="ECO:0000256" key="2">
    <source>
        <dbReference type="SAM" id="Phobius"/>
    </source>
</evidence>
<dbReference type="Proteomes" id="UP000237144">
    <property type="component" value="Unassembled WGS sequence"/>
</dbReference>
<feature type="region of interest" description="Disordered" evidence="1">
    <location>
        <begin position="1"/>
        <end position="92"/>
    </location>
</feature>
<feature type="compositionally biased region" description="Basic residues" evidence="1">
    <location>
        <begin position="38"/>
        <end position="50"/>
    </location>
</feature>
<evidence type="ECO:0000313" key="3">
    <source>
        <dbReference type="EMBL" id="POY75101.1"/>
    </source>
</evidence>
<protein>
    <submittedName>
        <fullName evidence="3">Uncharacterized protein</fullName>
    </submittedName>
</protein>
<organism evidence="3 4">
    <name type="scientific">Rhodotorula taiwanensis</name>
    <dbReference type="NCBI Taxonomy" id="741276"/>
    <lineage>
        <taxon>Eukaryota</taxon>
        <taxon>Fungi</taxon>
        <taxon>Dikarya</taxon>
        <taxon>Basidiomycota</taxon>
        <taxon>Pucciniomycotina</taxon>
        <taxon>Microbotryomycetes</taxon>
        <taxon>Sporidiobolales</taxon>
        <taxon>Sporidiobolaceae</taxon>
        <taxon>Rhodotorula</taxon>
    </lineage>
</organism>
<keyword evidence="2" id="KW-0472">Membrane</keyword>
<feature type="compositionally biased region" description="Pro residues" evidence="1">
    <location>
        <begin position="1"/>
        <end position="10"/>
    </location>
</feature>
<evidence type="ECO:0000256" key="1">
    <source>
        <dbReference type="SAM" id="MobiDB-lite"/>
    </source>
</evidence>
<reference evidence="3 4" key="1">
    <citation type="journal article" date="2018" name="Front. Microbiol.">
        <title>Prospects for Fungal Bioremediation of Acidic Radioactive Waste Sites: Characterization and Genome Sequence of Rhodotorula taiwanensis MD1149.</title>
        <authorList>
            <person name="Tkavc R."/>
            <person name="Matrosova V.Y."/>
            <person name="Grichenko O.E."/>
            <person name="Gostincar C."/>
            <person name="Volpe R.P."/>
            <person name="Klimenkova P."/>
            <person name="Gaidamakova E.K."/>
            <person name="Zhou C.E."/>
            <person name="Stewart B.J."/>
            <person name="Lyman M.G."/>
            <person name="Malfatti S.A."/>
            <person name="Rubinfeld B."/>
            <person name="Courtot M."/>
            <person name="Singh J."/>
            <person name="Dalgard C.L."/>
            <person name="Hamilton T."/>
            <person name="Frey K.G."/>
            <person name="Gunde-Cimerman N."/>
            <person name="Dugan L."/>
            <person name="Daly M.J."/>
        </authorList>
    </citation>
    <scope>NUCLEOTIDE SEQUENCE [LARGE SCALE GENOMIC DNA]</scope>
    <source>
        <strain evidence="3 4">MD1149</strain>
    </source>
</reference>
<feature type="compositionally biased region" description="Polar residues" evidence="1">
    <location>
        <begin position="66"/>
        <end position="76"/>
    </location>
</feature>
<evidence type="ECO:0000313" key="4">
    <source>
        <dbReference type="Proteomes" id="UP000237144"/>
    </source>
</evidence>
<name>A0A2S5BEB5_9BASI</name>
<gene>
    <name evidence="3" type="ORF">BMF94_1731</name>
</gene>
<sequence>MPSRRPPPHPLRLTNSATAELHAPAFGKIPTYSYRLPHTSRRRWSAKKSSRQSPTTPETNRGIRVASNTERASSTAVPLRSPRSPRIRTPRSADPTEILHAIALAEVSLRGPFRQRSTIHARPVAARTQNTVSMMVQPATPQESFSTAEGAVLEPSVAAVNSETTLKRPRRNASAPSIISFAEAALQGDDAIEVVRSAVDASRPDSYQPPDMTGLSGLSIAQFDVHGRSHSSSSTETLVEPGWCKAPKQVPIDLKPGRGTQASPTVALSPGDCRIRVADVPKSYLCPWEEQPPPVIDERSLPPPVLATTSAFIRPVGAGRWRRKHFVTAALVVLTVLVFADLVALNARVWSTRDAYYDE</sequence>
<dbReference type="OrthoDB" id="10657969at2759"/>
<dbReference type="AlphaFoldDB" id="A0A2S5BEB5"/>
<keyword evidence="2" id="KW-1133">Transmembrane helix</keyword>
<keyword evidence="4" id="KW-1185">Reference proteome</keyword>
<feature type="transmembrane region" description="Helical" evidence="2">
    <location>
        <begin position="326"/>
        <end position="347"/>
    </location>
</feature>